<dbReference type="PANTHER" id="PTHR35303">
    <property type="entry name" value="OS02G0197800 PROTEIN"/>
    <property type="match status" value="1"/>
</dbReference>
<dbReference type="HOGENOM" id="CLU_117841_2_1_0"/>
<dbReference type="eggNOG" id="COG3536">
    <property type="taxonomic scope" value="Bacteria"/>
</dbReference>
<dbReference type="KEGG" id="pcu:PC_RS01240"/>
<evidence type="ECO:0000256" key="2">
    <source>
        <dbReference type="ARBA" id="ARBA00023004"/>
    </source>
</evidence>
<dbReference type="Pfam" id="PF06155">
    <property type="entry name" value="GBBH-like_N"/>
    <property type="match status" value="1"/>
</dbReference>
<dbReference type="Gene3D" id="3.30.2020.30">
    <property type="match status" value="1"/>
</dbReference>
<evidence type="ECO:0000259" key="3">
    <source>
        <dbReference type="Pfam" id="PF06155"/>
    </source>
</evidence>
<evidence type="ECO:0000313" key="4">
    <source>
        <dbReference type="EMBL" id="CAF22979.1"/>
    </source>
</evidence>
<keyword evidence="5" id="KW-1185">Reference proteome</keyword>
<dbReference type="STRING" id="264201.pc0255"/>
<dbReference type="InterPro" id="IPR010376">
    <property type="entry name" value="GBBH-like_N"/>
</dbReference>
<sequence length="107" mass="12462">MEGNETYMNLPIAINQILQKDNHTFLVIWSDGKKQEFRLSQLQEKCPCANCRDKNKGNRLLNLTSVKEDVKAFSIRNVGRYALQIHFNTGCSMGIYSFEMLRQMEKE</sequence>
<dbReference type="EMBL" id="BX908798">
    <property type="protein sequence ID" value="CAF22979.1"/>
    <property type="molecule type" value="Genomic_DNA"/>
</dbReference>
<gene>
    <name evidence="4" type="ORF">PC_RS01240</name>
</gene>
<feature type="domain" description="Gamma-butyrobetaine hydroxylase-like N-terminal" evidence="3">
    <location>
        <begin position="18"/>
        <end position="102"/>
    </location>
</feature>
<dbReference type="InterPro" id="IPR038492">
    <property type="entry name" value="GBBH-like_N_sf"/>
</dbReference>
<keyword evidence="1" id="KW-0479">Metal-binding</keyword>
<name>Q6MEM0_PARUW</name>
<evidence type="ECO:0000313" key="5">
    <source>
        <dbReference type="Proteomes" id="UP000000529"/>
    </source>
</evidence>
<protein>
    <recommendedName>
        <fullName evidence="3">Gamma-butyrobetaine hydroxylase-like N-terminal domain-containing protein</fullName>
    </recommendedName>
</protein>
<dbReference type="GO" id="GO:0046872">
    <property type="term" value="F:metal ion binding"/>
    <property type="evidence" value="ECO:0007669"/>
    <property type="project" value="UniProtKB-KW"/>
</dbReference>
<dbReference type="OrthoDB" id="9794178at2"/>
<dbReference type="AlphaFoldDB" id="Q6MEM0"/>
<keyword evidence="2" id="KW-0408">Iron</keyword>
<dbReference type="Proteomes" id="UP000000529">
    <property type="component" value="Chromosome"/>
</dbReference>
<evidence type="ECO:0000256" key="1">
    <source>
        <dbReference type="ARBA" id="ARBA00022723"/>
    </source>
</evidence>
<organism evidence="4 5">
    <name type="scientific">Protochlamydia amoebophila (strain UWE25)</name>
    <dbReference type="NCBI Taxonomy" id="264201"/>
    <lineage>
        <taxon>Bacteria</taxon>
        <taxon>Pseudomonadati</taxon>
        <taxon>Chlamydiota</taxon>
        <taxon>Chlamydiia</taxon>
        <taxon>Parachlamydiales</taxon>
        <taxon>Parachlamydiaceae</taxon>
        <taxon>Candidatus Protochlamydia</taxon>
    </lineage>
</organism>
<reference evidence="4 5" key="1">
    <citation type="journal article" date="2004" name="Science">
        <title>Illuminating the evolutionary history of chlamydiae.</title>
        <authorList>
            <person name="Horn M."/>
            <person name="Collingro A."/>
            <person name="Schmitz-Esser S."/>
            <person name="Beier C.L."/>
            <person name="Purkhold U."/>
            <person name="Fartmann B."/>
            <person name="Brandt P."/>
            <person name="Nyakatura G.J."/>
            <person name="Droege M."/>
            <person name="Frishman D."/>
            <person name="Rattei T."/>
            <person name="Mewes H."/>
            <person name="Wagner M."/>
        </authorList>
    </citation>
    <scope>NUCLEOTIDE SEQUENCE [LARGE SCALE GENOMIC DNA]</scope>
    <source>
        <strain evidence="4 5">UWE25</strain>
    </source>
</reference>
<accession>Q6MEM0</accession>
<proteinExistence type="predicted"/>